<dbReference type="InterPro" id="IPR017881">
    <property type="entry name" value="NirD"/>
</dbReference>
<dbReference type="InterPro" id="IPR036922">
    <property type="entry name" value="Rieske_2Fe-2S_sf"/>
</dbReference>
<evidence type="ECO:0000256" key="6">
    <source>
        <dbReference type="ARBA" id="ARBA00023063"/>
    </source>
</evidence>
<keyword evidence="1" id="KW-0001">2Fe-2S</keyword>
<dbReference type="PANTHER" id="PTHR40562:SF1">
    <property type="entry name" value="NITRITE REDUCTASE (NADH) SMALL SUBUNIT"/>
    <property type="match status" value="1"/>
</dbReference>
<dbReference type="Gene3D" id="2.102.10.10">
    <property type="entry name" value="Rieske [2Fe-2S] iron-sulphur domain"/>
    <property type="match status" value="1"/>
</dbReference>
<keyword evidence="5" id="KW-0411">Iron-sulfur</keyword>
<keyword evidence="9" id="KW-1185">Reference proteome</keyword>
<dbReference type="PROSITE" id="PS51300">
    <property type="entry name" value="NIRD"/>
    <property type="match status" value="1"/>
</dbReference>
<dbReference type="Proteomes" id="UP000275048">
    <property type="component" value="Unassembled WGS sequence"/>
</dbReference>
<dbReference type="AlphaFoldDB" id="A0A3M7ZZK1"/>
<dbReference type="GO" id="GO:0046872">
    <property type="term" value="F:metal ion binding"/>
    <property type="evidence" value="ECO:0007669"/>
    <property type="project" value="UniProtKB-KW"/>
</dbReference>
<dbReference type="GO" id="GO:0051537">
    <property type="term" value="F:2 iron, 2 sulfur cluster binding"/>
    <property type="evidence" value="ECO:0007669"/>
    <property type="project" value="UniProtKB-KW"/>
</dbReference>
<dbReference type="CDD" id="cd03529">
    <property type="entry name" value="Rieske_NirD"/>
    <property type="match status" value="1"/>
</dbReference>
<dbReference type="EMBL" id="RHHB01000064">
    <property type="protein sequence ID" value="RNB44141.1"/>
    <property type="molecule type" value="Genomic_DNA"/>
</dbReference>
<evidence type="ECO:0000256" key="3">
    <source>
        <dbReference type="ARBA" id="ARBA00023002"/>
    </source>
</evidence>
<protein>
    <submittedName>
        <fullName evidence="8">Nitrite reductase small subunit NirD</fullName>
    </submittedName>
</protein>
<comment type="caution">
    <text evidence="8">The sequence shown here is derived from an EMBL/GenBank/DDBJ whole genome shotgun (WGS) entry which is preliminary data.</text>
</comment>
<name>A0A3M7ZZK1_9MICO</name>
<evidence type="ECO:0000313" key="9">
    <source>
        <dbReference type="Proteomes" id="UP000275048"/>
    </source>
</evidence>
<dbReference type="PANTHER" id="PTHR40562">
    <property type="match status" value="1"/>
</dbReference>
<evidence type="ECO:0000256" key="2">
    <source>
        <dbReference type="ARBA" id="ARBA00022723"/>
    </source>
</evidence>
<dbReference type="GO" id="GO:0016705">
    <property type="term" value="F:oxidoreductase activity, acting on paired donors, with incorporation or reduction of molecular oxygen"/>
    <property type="evidence" value="ECO:0007669"/>
    <property type="project" value="UniProtKB-ARBA"/>
</dbReference>
<sequence>MTPTMELTATWLTVCRVTDLEPGWGEVALIGDRQVALVRLDEEEVYAADHHDPHTGAPVMARGIVGSRGDRPTIASPLHKEVYDLGTGECFTDATLALRTHRTRIVGGMIEVEFDA</sequence>
<reference evidence="8 9" key="1">
    <citation type="submission" date="2018-10" db="EMBL/GenBank/DDBJ databases">
        <title>Isolation, diversity and antibacterial activity of antinobacteria from the wheat rhizosphere soil.</title>
        <authorList>
            <person name="Sun T."/>
        </authorList>
    </citation>
    <scope>NUCLEOTIDE SEQUENCE [LARGE SCALE GENOMIC DNA]</scope>
    <source>
        <strain evidence="8 9">SJ-23</strain>
    </source>
</reference>
<dbReference type="NCBIfam" id="TIGR02378">
    <property type="entry name" value="nirD_assim_sml"/>
    <property type="match status" value="1"/>
</dbReference>
<evidence type="ECO:0000256" key="4">
    <source>
        <dbReference type="ARBA" id="ARBA00023004"/>
    </source>
</evidence>
<keyword evidence="3" id="KW-0560">Oxidoreductase</keyword>
<dbReference type="GO" id="GO:0008942">
    <property type="term" value="F:nitrite reductase [NAD(P)H] activity"/>
    <property type="evidence" value="ECO:0007669"/>
    <property type="project" value="InterPro"/>
</dbReference>
<keyword evidence="2" id="KW-0479">Metal-binding</keyword>
<dbReference type="SUPFAM" id="SSF50022">
    <property type="entry name" value="ISP domain"/>
    <property type="match status" value="1"/>
</dbReference>
<dbReference type="GO" id="GO:0004497">
    <property type="term" value="F:monooxygenase activity"/>
    <property type="evidence" value="ECO:0007669"/>
    <property type="project" value="UniProtKB-ARBA"/>
</dbReference>
<dbReference type="InterPro" id="IPR012748">
    <property type="entry name" value="Rieske-like_NirD"/>
</dbReference>
<proteinExistence type="predicted"/>
<feature type="domain" description="Rieske" evidence="7">
    <location>
        <begin position="12"/>
        <end position="112"/>
    </location>
</feature>
<dbReference type="Pfam" id="PF13806">
    <property type="entry name" value="Rieske_2"/>
    <property type="match status" value="1"/>
</dbReference>
<accession>A0A3M7ZZK1</accession>
<dbReference type="OrthoDB" id="3213360at2"/>
<organism evidence="8 9">
    <name type="scientific">Agromyces tardus</name>
    <dbReference type="NCBI Taxonomy" id="2583849"/>
    <lineage>
        <taxon>Bacteria</taxon>
        <taxon>Bacillati</taxon>
        <taxon>Actinomycetota</taxon>
        <taxon>Actinomycetes</taxon>
        <taxon>Micrococcales</taxon>
        <taxon>Microbacteriaceae</taxon>
        <taxon>Agromyces</taxon>
    </lineage>
</organism>
<dbReference type="PROSITE" id="PS51296">
    <property type="entry name" value="RIESKE"/>
    <property type="match status" value="1"/>
</dbReference>
<evidence type="ECO:0000256" key="1">
    <source>
        <dbReference type="ARBA" id="ARBA00022714"/>
    </source>
</evidence>
<keyword evidence="4" id="KW-0408">Iron</keyword>
<evidence type="ECO:0000313" key="8">
    <source>
        <dbReference type="EMBL" id="RNB44141.1"/>
    </source>
</evidence>
<evidence type="ECO:0000259" key="7">
    <source>
        <dbReference type="PROSITE" id="PS51296"/>
    </source>
</evidence>
<gene>
    <name evidence="8" type="primary">nirD</name>
    <name evidence="8" type="ORF">EDM22_17910</name>
</gene>
<dbReference type="RefSeq" id="WP_122938449.1">
    <property type="nucleotide sequence ID" value="NZ_JBHSNT010000047.1"/>
</dbReference>
<keyword evidence="6" id="KW-0534">Nitrate assimilation</keyword>
<dbReference type="InterPro" id="IPR017941">
    <property type="entry name" value="Rieske_2Fe-2S"/>
</dbReference>
<evidence type="ECO:0000256" key="5">
    <source>
        <dbReference type="ARBA" id="ARBA00023014"/>
    </source>
</evidence>
<dbReference type="GO" id="GO:0042128">
    <property type="term" value="P:nitrate assimilation"/>
    <property type="evidence" value="ECO:0007669"/>
    <property type="project" value="UniProtKB-KW"/>
</dbReference>